<gene>
    <name evidence="1" type="ORF">NK6_5770</name>
</gene>
<dbReference type="AlphaFoldDB" id="A0A0E4BRH4"/>
<dbReference type="EMBL" id="AP014685">
    <property type="protein sequence ID" value="BAR58927.1"/>
    <property type="molecule type" value="Genomic_DNA"/>
</dbReference>
<proteinExistence type="predicted"/>
<dbReference type="Proteomes" id="UP000063308">
    <property type="component" value="Chromosome"/>
</dbReference>
<organism evidence="1 2">
    <name type="scientific">Bradyrhizobium diazoefficiens</name>
    <dbReference type="NCBI Taxonomy" id="1355477"/>
    <lineage>
        <taxon>Bacteria</taxon>
        <taxon>Pseudomonadati</taxon>
        <taxon>Pseudomonadota</taxon>
        <taxon>Alphaproteobacteria</taxon>
        <taxon>Hyphomicrobiales</taxon>
        <taxon>Nitrobacteraceae</taxon>
        <taxon>Bradyrhizobium</taxon>
    </lineage>
</organism>
<protein>
    <submittedName>
        <fullName evidence="1">Uncharacterized protein</fullName>
    </submittedName>
</protein>
<reference evidence="1 2" key="1">
    <citation type="submission" date="2014-11" db="EMBL/GenBank/DDBJ databases">
        <title>Symbiosis island explosion on the genome of extra-slow-growing strains of soybean bradyrhizobia with massive insertion sequences.</title>
        <authorList>
            <person name="Iida T."/>
            <person name="Minamisawa K."/>
        </authorList>
    </citation>
    <scope>NUCLEOTIDE SEQUENCE [LARGE SCALE GENOMIC DNA]</scope>
    <source>
        <strain evidence="1 2">NK6</strain>
    </source>
</reference>
<evidence type="ECO:0000313" key="1">
    <source>
        <dbReference type="EMBL" id="BAR58927.1"/>
    </source>
</evidence>
<name>A0A0E4BRH4_9BRAD</name>
<evidence type="ECO:0000313" key="2">
    <source>
        <dbReference type="Proteomes" id="UP000063308"/>
    </source>
</evidence>
<accession>A0A0E4BRH4</accession>
<sequence length="35" mass="4042">MSARFAFLGLTLSFRDDAQAPDPEYRDQRYATISM</sequence>